<gene>
    <name evidence="1" type="ORF">MENTE1834_LOCUS23992</name>
</gene>
<proteinExistence type="predicted"/>
<protein>
    <submittedName>
        <fullName evidence="1">Uncharacterized protein</fullName>
    </submittedName>
</protein>
<sequence>MKQKITEKFKDLVMTVAAILVIDFLRGLWIRYCSDWWCWDIEATFPEYGEFKVAENVLHLVNSQAMVCLGTILVPMLPLINCVKLVAVMYIRAWACMVCNVPAKQIFRASRCFFKVEFFEYVWLSASMQGQFCKLNLGIYYLYMYSLRIDSYRRWLAPG</sequence>
<evidence type="ECO:0000313" key="2">
    <source>
        <dbReference type="Proteomes" id="UP001497535"/>
    </source>
</evidence>
<reference evidence="1" key="1">
    <citation type="submission" date="2023-11" db="EMBL/GenBank/DDBJ databases">
        <authorList>
            <person name="Poullet M."/>
        </authorList>
    </citation>
    <scope>NUCLEOTIDE SEQUENCE</scope>
    <source>
        <strain evidence="1">E1834</strain>
    </source>
</reference>
<comment type="caution">
    <text evidence="1">The sequence shown here is derived from an EMBL/GenBank/DDBJ whole genome shotgun (WGS) entry which is preliminary data.</text>
</comment>
<name>A0ACB0ZEV3_MELEN</name>
<accession>A0ACB0ZEV3</accession>
<evidence type="ECO:0000313" key="1">
    <source>
        <dbReference type="EMBL" id="CAK5077099.1"/>
    </source>
</evidence>
<dbReference type="Proteomes" id="UP001497535">
    <property type="component" value="Unassembled WGS sequence"/>
</dbReference>
<keyword evidence="2" id="KW-1185">Reference proteome</keyword>
<dbReference type="EMBL" id="CAVMJV010000031">
    <property type="protein sequence ID" value="CAK5077099.1"/>
    <property type="molecule type" value="Genomic_DNA"/>
</dbReference>
<organism evidence="1 2">
    <name type="scientific">Meloidogyne enterolobii</name>
    <name type="common">Root-knot nematode worm</name>
    <name type="synonym">Meloidogyne mayaguensis</name>
    <dbReference type="NCBI Taxonomy" id="390850"/>
    <lineage>
        <taxon>Eukaryota</taxon>
        <taxon>Metazoa</taxon>
        <taxon>Ecdysozoa</taxon>
        <taxon>Nematoda</taxon>
        <taxon>Chromadorea</taxon>
        <taxon>Rhabditida</taxon>
        <taxon>Tylenchina</taxon>
        <taxon>Tylenchomorpha</taxon>
        <taxon>Tylenchoidea</taxon>
        <taxon>Meloidogynidae</taxon>
        <taxon>Meloidogyninae</taxon>
        <taxon>Meloidogyne</taxon>
    </lineage>
</organism>